<evidence type="ECO:0000313" key="2">
    <source>
        <dbReference type="EMBL" id="KAG7585515.1"/>
    </source>
</evidence>
<proteinExistence type="predicted"/>
<dbReference type="EMBL" id="JAEFBK010000007">
    <property type="protein sequence ID" value="KAG7585515.1"/>
    <property type="molecule type" value="Genomic_DNA"/>
</dbReference>
<keyword evidence="1" id="KW-1133">Transmembrane helix</keyword>
<protein>
    <recommendedName>
        <fullName evidence="4">Transmembrane protein</fullName>
    </recommendedName>
</protein>
<keyword evidence="1" id="KW-0812">Transmembrane</keyword>
<evidence type="ECO:0000256" key="1">
    <source>
        <dbReference type="SAM" id="Phobius"/>
    </source>
</evidence>
<name>A0A8T2BF92_9BRAS</name>
<dbReference type="Proteomes" id="UP000694240">
    <property type="component" value="Chromosome 7"/>
</dbReference>
<evidence type="ECO:0000313" key="3">
    <source>
        <dbReference type="Proteomes" id="UP000694240"/>
    </source>
</evidence>
<evidence type="ECO:0008006" key="4">
    <source>
        <dbReference type="Google" id="ProtNLM"/>
    </source>
</evidence>
<keyword evidence="3" id="KW-1185">Reference proteome</keyword>
<comment type="caution">
    <text evidence="2">The sequence shown here is derived from an EMBL/GenBank/DDBJ whole genome shotgun (WGS) entry which is preliminary data.</text>
</comment>
<sequence>MSRKGKPNRTQLKRNRKEFETRISSCLHSCCFYIAFICTFWLLGTFIYNYYAATTEDALPETPGLKLRRLGLRAKHPVVFVSGIITGALDLWEGKPCANRFFRERFWGESFANLLQE</sequence>
<organism evidence="2 3">
    <name type="scientific">Arabidopsis thaliana x Arabidopsis arenosa</name>
    <dbReference type="NCBI Taxonomy" id="1240361"/>
    <lineage>
        <taxon>Eukaryota</taxon>
        <taxon>Viridiplantae</taxon>
        <taxon>Streptophyta</taxon>
        <taxon>Embryophyta</taxon>
        <taxon>Tracheophyta</taxon>
        <taxon>Spermatophyta</taxon>
        <taxon>Magnoliopsida</taxon>
        <taxon>eudicotyledons</taxon>
        <taxon>Gunneridae</taxon>
        <taxon>Pentapetalae</taxon>
        <taxon>rosids</taxon>
        <taxon>malvids</taxon>
        <taxon>Brassicales</taxon>
        <taxon>Brassicaceae</taxon>
        <taxon>Camelineae</taxon>
        <taxon>Arabidopsis</taxon>
    </lineage>
</organism>
<dbReference type="AlphaFoldDB" id="A0A8T2BF92"/>
<reference evidence="2 3" key="1">
    <citation type="submission" date="2020-12" db="EMBL/GenBank/DDBJ databases">
        <title>Concerted genomic and epigenomic changes stabilize Arabidopsis allopolyploids.</title>
        <authorList>
            <person name="Chen Z."/>
        </authorList>
    </citation>
    <scope>NUCLEOTIDE SEQUENCE [LARGE SCALE GENOMIC DNA]</scope>
    <source>
        <strain evidence="2">Allo738</strain>
        <tissue evidence="2">Leaf</tissue>
    </source>
</reference>
<keyword evidence="1" id="KW-0472">Membrane</keyword>
<gene>
    <name evidence="2" type="ORF">ISN45_Aa02g008730</name>
</gene>
<accession>A0A8T2BF92</accession>
<feature type="transmembrane region" description="Helical" evidence="1">
    <location>
        <begin position="21"/>
        <end position="43"/>
    </location>
</feature>